<dbReference type="OrthoDB" id="126772at2759"/>
<evidence type="ECO:0000256" key="2">
    <source>
        <dbReference type="ARBA" id="ARBA00022900"/>
    </source>
</evidence>
<feature type="domain" description="Kazal-like" evidence="4">
    <location>
        <begin position="244"/>
        <end position="304"/>
    </location>
</feature>
<proteinExistence type="predicted"/>
<gene>
    <name evidence="6" type="primary">LOC109479475</name>
</gene>
<keyword evidence="3" id="KW-1015">Disulfide bond</keyword>
<evidence type="ECO:0000256" key="3">
    <source>
        <dbReference type="ARBA" id="ARBA00023157"/>
    </source>
</evidence>
<keyword evidence="5" id="KW-1185">Reference proteome</keyword>
<feature type="domain" description="Kazal-like" evidence="4">
    <location>
        <begin position="584"/>
        <end position="643"/>
    </location>
</feature>
<keyword evidence="2" id="KW-0722">Serine protease inhibitor</keyword>
<dbReference type="SMART" id="SM00280">
    <property type="entry name" value="KAZAL"/>
    <property type="match status" value="15"/>
</dbReference>
<dbReference type="CDD" id="cd00104">
    <property type="entry name" value="KAZAL_FS"/>
    <property type="match status" value="15"/>
</dbReference>
<dbReference type="GO" id="GO:0030154">
    <property type="term" value="P:cell differentiation"/>
    <property type="evidence" value="ECO:0007669"/>
    <property type="project" value="TreeGrafter"/>
</dbReference>
<evidence type="ECO:0000256" key="1">
    <source>
        <dbReference type="ARBA" id="ARBA00022690"/>
    </source>
</evidence>
<dbReference type="RefSeq" id="XP_019636999.1">
    <property type="nucleotide sequence ID" value="XM_019781440.1"/>
</dbReference>
<feature type="domain" description="Kazal-like" evidence="4">
    <location>
        <begin position="927"/>
        <end position="986"/>
    </location>
</feature>
<dbReference type="Pfam" id="PF00050">
    <property type="entry name" value="Kazal_1"/>
    <property type="match status" value="5"/>
</dbReference>
<dbReference type="InterPro" id="IPR036058">
    <property type="entry name" value="Kazal_dom_sf"/>
</dbReference>
<dbReference type="GeneID" id="109479475"/>
<feature type="domain" description="Kazal-like" evidence="4">
    <location>
        <begin position="993"/>
        <end position="1052"/>
    </location>
</feature>
<dbReference type="Proteomes" id="UP000515135">
    <property type="component" value="Unplaced"/>
</dbReference>
<sequence length="1077" mass="120094">MFCNSLSLNAQNPDSHHTITVAYTGPCNSGADNRKRQFNPGTDHCNAHCNEHNYDPLCGSNGQTYDNRCLMELDNCLYTAQNPDSHHTITVAYTGPCNSAADNRKRQFNPGTDHCNAHCNEHNYDPLCGSNGQTYDNRCLMELDNCLYTAQNPDSHHTITVAYNGPCNSGADNRKRQFNPGTDNCNAHCNEHNYDPLCGSNGQTYDNRCLMELDNCLYTAQNPDSHHTITVAYTGPCNRKRQFNPGTDHCNAHCNEHNYDPLCGSNGQTYDNRCLMELDNCLYTAQNPDSHHTITVAYHGPCNSGADNRKRQFNPGTDHCNAHCNEHNYDPLCGSNGQTYDNRCLMELDNCLYTAQNPDSHHTITVAYTGPCNRKRQFNPGTDHCNAHCNEHNYDPLCGSNGQTYDNRCLMELDNCLYTAQNPDSHHTITVAYTGPCNSGADNRKRQFNPGTDHCNAHCNEHNYDPLCGSNGQTYDNRCLMELDNCLYTAQNPDSHHTITVAYNGPCNSAADNRKRQFNPGTDHCNAHCNEHNYDPLCGSNGQTYDNRCLMELDNCLYTAQNPDSHHTITVAHTGPCNRKRQFNPGNEHCNTHCNDHYDPVCGSNGQTYDNRCLLELDDCMFSAQHPESHHTITVAYNGVCNSGAKNSKRQFNPGHEHCNTHCSDHYDPVCGSNDQTYTNRCFLELDACQFSAQHPDSPHTITLAYHGACNSGADNRKRQFNPGTDHCNAHCNEHNYDPLCGSNGQTYDNRCLMELDNCLYTAQNPDSHHTITVAYNGPCNSAADNRKRQFNPGTDHCNAHCNEHNYDPLCGSNGQTYDNRCLMELDNCLYTAQNPDSHHTITVAYTGPCNSGADNRKRQFNPGTDHCNAHCNEHNYDPLCGSNGQTYDNRCLMELDNCLYTAQNPDSHHTITVAHTGPCNRKRQFNPGTDDCNAHCPNDYDPVCGSNHQTYNNRCYLEIDACIFSAQHPDAHHTITVAYNGPCNGAPGGRKRQFDNDCPMFCPEYYSPVCGSNGQIYDNICFLESAACIYSTQHPNSHHTITVADDGFCQHGALIHDSAAIQDGVIHDGIVHDRAI</sequence>
<name>A0A6P4ZSC9_BRABE</name>
<feature type="domain" description="Kazal-like" evidence="4">
    <location>
        <begin position="449"/>
        <end position="509"/>
    </location>
</feature>
<dbReference type="AlphaFoldDB" id="A0A6P4ZSC9"/>
<dbReference type="PANTHER" id="PTHR10913">
    <property type="entry name" value="FOLLISTATIN-RELATED"/>
    <property type="match status" value="1"/>
</dbReference>
<feature type="domain" description="Kazal-like" evidence="4">
    <location>
        <begin position="653"/>
        <end position="712"/>
    </location>
</feature>
<dbReference type="PANTHER" id="PTHR10913:SF45">
    <property type="entry name" value="FOLLISTATIN, ISOFORM A-RELATED"/>
    <property type="match status" value="1"/>
</dbReference>
<feature type="domain" description="Kazal-like" evidence="4">
    <location>
        <begin position="519"/>
        <end position="579"/>
    </location>
</feature>
<dbReference type="SUPFAM" id="SSF100895">
    <property type="entry name" value="Kazal-type serine protease inhibitors"/>
    <property type="match status" value="15"/>
</dbReference>
<dbReference type="InterPro" id="IPR002350">
    <property type="entry name" value="Kazal_dom"/>
</dbReference>
<evidence type="ECO:0000259" key="4">
    <source>
        <dbReference type="PROSITE" id="PS51465"/>
    </source>
</evidence>
<feature type="domain" description="Kazal-like" evidence="4">
    <location>
        <begin position="862"/>
        <end position="922"/>
    </location>
</feature>
<feature type="domain" description="Kazal-like" evidence="4">
    <location>
        <begin position="314"/>
        <end position="374"/>
    </location>
</feature>
<dbReference type="InterPro" id="IPR050653">
    <property type="entry name" value="Prot_Inhib_GrowthFact_Antg"/>
</dbReference>
<feature type="domain" description="Kazal-like" evidence="4">
    <location>
        <begin position="722"/>
        <end position="782"/>
    </location>
</feature>
<evidence type="ECO:0000313" key="5">
    <source>
        <dbReference type="Proteomes" id="UP000515135"/>
    </source>
</evidence>
<protein>
    <submittedName>
        <fullName evidence="6">Agrin-like</fullName>
    </submittedName>
</protein>
<feature type="domain" description="Kazal-like" evidence="4">
    <location>
        <begin position="379"/>
        <end position="439"/>
    </location>
</feature>
<reference evidence="6" key="1">
    <citation type="submission" date="2025-08" db="UniProtKB">
        <authorList>
            <consortium name="RefSeq"/>
        </authorList>
    </citation>
    <scope>IDENTIFICATION</scope>
    <source>
        <tissue evidence="6">Gonad</tissue>
    </source>
</reference>
<dbReference type="PROSITE" id="PS51465">
    <property type="entry name" value="KAZAL_2"/>
    <property type="match status" value="15"/>
</dbReference>
<accession>A0A6P4ZSC9</accession>
<dbReference type="GO" id="GO:0005576">
    <property type="term" value="C:extracellular region"/>
    <property type="evidence" value="ECO:0007669"/>
    <property type="project" value="TreeGrafter"/>
</dbReference>
<feature type="domain" description="Kazal-like" evidence="4">
    <location>
        <begin position="792"/>
        <end position="852"/>
    </location>
</feature>
<feature type="domain" description="Kazal-like" evidence="4">
    <location>
        <begin position="109"/>
        <end position="169"/>
    </location>
</feature>
<feature type="domain" description="Kazal-like" evidence="4">
    <location>
        <begin position="39"/>
        <end position="99"/>
    </location>
</feature>
<feature type="domain" description="Kazal-like" evidence="4">
    <location>
        <begin position="179"/>
        <end position="239"/>
    </location>
</feature>
<organism evidence="5 6">
    <name type="scientific">Branchiostoma belcheri</name>
    <name type="common">Amphioxus</name>
    <dbReference type="NCBI Taxonomy" id="7741"/>
    <lineage>
        <taxon>Eukaryota</taxon>
        <taxon>Metazoa</taxon>
        <taxon>Chordata</taxon>
        <taxon>Cephalochordata</taxon>
        <taxon>Leptocardii</taxon>
        <taxon>Amphioxiformes</taxon>
        <taxon>Branchiostomatidae</taxon>
        <taxon>Branchiostoma</taxon>
    </lineage>
</organism>
<dbReference type="Pfam" id="PF07648">
    <property type="entry name" value="Kazal_2"/>
    <property type="match status" value="10"/>
</dbReference>
<dbReference type="Gene3D" id="3.30.60.30">
    <property type="match status" value="15"/>
</dbReference>
<keyword evidence="1" id="KW-0646">Protease inhibitor</keyword>
<evidence type="ECO:0000313" key="6">
    <source>
        <dbReference type="RefSeq" id="XP_019636999.1"/>
    </source>
</evidence>
<dbReference type="KEGG" id="bbel:109479475"/>